<keyword evidence="2" id="KW-1185">Reference proteome</keyword>
<comment type="caution">
    <text evidence="1">The sequence shown here is derived from an EMBL/GenBank/DDBJ whole genome shotgun (WGS) entry which is preliminary data.</text>
</comment>
<name>A0A4C1YNA4_EUMVA</name>
<dbReference type="OrthoDB" id="8183540at2759"/>
<reference evidence="1 2" key="1">
    <citation type="journal article" date="2019" name="Commun. Biol.">
        <title>The bagworm genome reveals a unique fibroin gene that provides high tensile strength.</title>
        <authorList>
            <person name="Kono N."/>
            <person name="Nakamura H."/>
            <person name="Ohtoshi R."/>
            <person name="Tomita M."/>
            <person name="Numata K."/>
            <person name="Arakawa K."/>
        </authorList>
    </citation>
    <scope>NUCLEOTIDE SEQUENCE [LARGE SCALE GENOMIC DNA]</scope>
</reference>
<gene>
    <name evidence="1" type="ORF">EVAR_53649_1</name>
</gene>
<evidence type="ECO:0000313" key="1">
    <source>
        <dbReference type="EMBL" id="GBP76374.1"/>
    </source>
</evidence>
<evidence type="ECO:0000313" key="2">
    <source>
        <dbReference type="Proteomes" id="UP000299102"/>
    </source>
</evidence>
<organism evidence="1 2">
    <name type="scientific">Eumeta variegata</name>
    <name type="common">Bagworm moth</name>
    <name type="synonym">Eumeta japonica</name>
    <dbReference type="NCBI Taxonomy" id="151549"/>
    <lineage>
        <taxon>Eukaryota</taxon>
        <taxon>Metazoa</taxon>
        <taxon>Ecdysozoa</taxon>
        <taxon>Arthropoda</taxon>
        <taxon>Hexapoda</taxon>
        <taxon>Insecta</taxon>
        <taxon>Pterygota</taxon>
        <taxon>Neoptera</taxon>
        <taxon>Endopterygota</taxon>
        <taxon>Lepidoptera</taxon>
        <taxon>Glossata</taxon>
        <taxon>Ditrysia</taxon>
        <taxon>Tineoidea</taxon>
        <taxon>Psychidae</taxon>
        <taxon>Oiketicinae</taxon>
        <taxon>Eumeta</taxon>
    </lineage>
</organism>
<dbReference type="SUPFAM" id="SSF53850">
    <property type="entry name" value="Periplasmic binding protein-like II"/>
    <property type="match status" value="1"/>
</dbReference>
<dbReference type="Proteomes" id="UP000299102">
    <property type="component" value="Unassembled WGS sequence"/>
</dbReference>
<dbReference type="EMBL" id="BGZK01001289">
    <property type="protein sequence ID" value="GBP76374.1"/>
    <property type="molecule type" value="Genomic_DNA"/>
</dbReference>
<dbReference type="AlphaFoldDB" id="A0A4C1YNA4"/>
<proteinExistence type="predicted"/>
<accession>A0A4C1YNA4</accession>
<sequence length="164" mass="18365">MLRMSHCLTSGLAEYLDRLNLPADTFRPLCSGNNSLGAPNAFITEDCLMSRFINSEVLARRNDPHLVSLKSLLSHLDNYFGAIVQWENTFIDLHAYSPFDGTNDLLFKDSVKGFSSSFFSELRLAKNYFQLFEHLDSCTGSSNSLTVNGVFSLLSLMFFGLLSI</sequence>
<protein>
    <submittedName>
        <fullName evidence="1">Uncharacterized protein</fullName>
    </submittedName>
</protein>